<gene>
    <name evidence="5" type="ORF">FYJ27_05715</name>
</gene>
<dbReference type="EMBL" id="VULR01000006">
    <property type="protein sequence ID" value="MSS43228.1"/>
    <property type="molecule type" value="Genomic_DNA"/>
</dbReference>
<dbReference type="InterPro" id="IPR016195">
    <property type="entry name" value="Pol/histidinol_Pase-like"/>
</dbReference>
<sequence>MKLLLDVHNHTVSSGHAYSTVQEVALEASKKGLKYVGITDHGPKMPGGPHIFHIGNLKVIPDNIDGVEILKGVEANILNKEGEMDIPERLLKGLDIVIASLHDVCMEPSNVEEHTKALLNAMENEYVDILGHPGNPSFPIDKEKVVLAAKKTNTLVEINNSSFSKSRKGSYENCREIALLCKKHRVPVIVNSDSHISFDVGVFDEAIKLLEDIEMPEELIINTSTDRFVEYLKSKGKDRFI</sequence>
<evidence type="ECO:0000256" key="1">
    <source>
        <dbReference type="ARBA" id="ARBA00022723"/>
    </source>
</evidence>
<dbReference type="InterPro" id="IPR050243">
    <property type="entry name" value="PHP_phosphatase"/>
</dbReference>
<comment type="caution">
    <text evidence="5">The sequence shown here is derived from an EMBL/GenBank/DDBJ whole genome shotgun (WGS) entry which is preliminary data.</text>
</comment>
<reference evidence="5 6" key="1">
    <citation type="submission" date="2019-08" db="EMBL/GenBank/DDBJ databases">
        <title>In-depth cultivation of the pig gut microbiome towards novel bacterial diversity and tailored functional studies.</title>
        <authorList>
            <person name="Wylensek D."/>
            <person name="Hitch T.C.A."/>
            <person name="Clavel T."/>
        </authorList>
    </citation>
    <scope>NUCLEOTIDE SEQUENCE [LARGE SCALE GENOMIC DNA]</scope>
    <source>
        <strain evidence="5 6">Med78-601-WT-4W-RMD-3</strain>
    </source>
</reference>
<evidence type="ECO:0000256" key="3">
    <source>
        <dbReference type="ARBA" id="ARBA00022833"/>
    </source>
</evidence>
<organism evidence="5 6">
    <name type="scientific">Anaerosalibacter bizertensis</name>
    <dbReference type="NCBI Taxonomy" id="932217"/>
    <lineage>
        <taxon>Bacteria</taxon>
        <taxon>Bacillati</taxon>
        <taxon>Bacillota</taxon>
        <taxon>Tissierellia</taxon>
        <taxon>Tissierellales</taxon>
        <taxon>Sporanaerobacteraceae</taxon>
        <taxon>Anaerosalibacter</taxon>
    </lineage>
</organism>
<keyword evidence="3" id="KW-0862">Zinc</keyword>
<dbReference type="AlphaFoldDB" id="A0A844FH00"/>
<evidence type="ECO:0000256" key="2">
    <source>
        <dbReference type="ARBA" id="ARBA00022801"/>
    </source>
</evidence>
<dbReference type="PANTHER" id="PTHR36928:SF1">
    <property type="entry name" value="PHOSPHATASE YCDX-RELATED"/>
    <property type="match status" value="1"/>
</dbReference>
<dbReference type="SMART" id="SM00481">
    <property type="entry name" value="POLIIIAc"/>
    <property type="match status" value="1"/>
</dbReference>
<feature type="domain" description="Polymerase/histidinol phosphatase N-terminal" evidence="4">
    <location>
        <begin position="5"/>
        <end position="79"/>
    </location>
</feature>
<accession>A0A844FH00</accession>
<protein>
    <submittedName>
        <fullName evidence="5">Phosphatase</fullName>
    </submittedName>
</protein>
<dbReference type="Proteomes" id="UP000462760">
    <property type="component" value="Unassembled WGS sequence"/>
</dbReference>
<dbReference type="OrthoDB" id="9808747at2"/>
<dbReference type="NCBIfam" id="NF006702">
    <property type="entry name" value="PRK09248.1"/>
    <property type="match status" value="1"/>
</dbReference>
<dbReference type="InterPro" id="IPR003141">
    <property type="entry name" value="Pol/His_phosphatase_N"/>
</dbReference>
<proteinExistence type="inferred from homology"/>
<keyword evidence="2" id="KW-0378">Hydrolase</keyword>
<evidence type="ECO:0000259" key="4">
    <source>
        <dbReference type="SMART" id="SM00481"/>
    </source>
</evidence>
<dbReference type="RefSeq" id="WP_154483907.1">
    <property type="nucleotide sequence ID" value="NZ_JAHLOA010000007.1"/>
</dbReference>
<dbReference type="Gene3D" id="3.20.20.140">
    <property type="entry name" value="Metal-dependent hydrolases"/>
    <property type="match status" value="1"/>
</dbReference>
<dbReference type="HAMAP" id="MF_01561">
    <property type="entry name" value="YcdX_phosphat"/>
    <property type="match status" value="1"/>
</dbReference>
<keyword evidence="1" id="KW-0479">Metal-binding</keyword>
<dbReference type="GO" id="GO:0008270">
    <property type="term" value="F:zinc ion binding"/>
    <property type="evidence" value="ECO:0007669"/>
    <property type="project" value="InterPro"/>
</dbReference>
<dbReference type="CDD" id="cd07437">
    <property type="entry name" value="PHP_HisPPase_Ycdx_like"/>
    <property type="match status" value="1"/>
</dbReference>
<name>A0A844FH00_9FIRM</name>
<dbReference type="GO" id="GO:0005829">
    <property type="term" value="C:cytosol"/>
    <property type="evidence" value="ECO:0007669"/>
    <property type="project" value="TreeGrafter"/>
</dbReference>
<dbReference type="InterPro" id="IPR004013">
    <property type="entry name" value="PHP_dom"/>
</dbReference>
<dbReference type="PANTHER" id="PTHR36928">
    <property type="entry name" value="PHOSPHATASE YCDX-RELATED"/>
    <property type="match status" value="1"/>
</dbReference>
<dbReference type="GO" id="GO:0042578">
    <property type="term" value="F:phosphoric ester hydrolase activity"/>
    <property type="evidence" value="ECO:0007669"/>
    <property type="project" value="TreeGrafter"/>
</dbReference>
<dbReference type="Pfam" id="PF02811">
    <property type="entry name" value="PHP"/>
    <property type="match status" value="1"/>
</dbReference>
<dbReference type="InterPro" id="IPR023710">
    <property type="entry name" value="Phosphatase_YcdX_put"/>
</dbReference>
<evidence type="ECO:0000313" key="6">
    <source>
        <dbReference type="Proteomes" id="UP000462760"/>
    </source>
</evidence>
<dbReference type="SUPFAM" id="SSF89550">
    <property type="entry name" value="PHP domain-like"/>
    <property type="match status" value="1"/>
</dbReference>
<evidence type="ECO:0000313" key="5">
    <source>
        <dbReference type="EMBL" id="MSS43228.1"/>
    </source>
</evidence>